<dbReference type="PROSITE" id="PS51177">
    <property type="entry name" value="LUMAZINE_BIND"/>
    <property type="match status" value="2"/>
</dbReference>
<feature type="repeat" description="Lumazine-binding" evidence="10">
    <location>
        <begin position="1"/>
        <end position="92"/>
    </location>
</feature>
<dbReference type="InterPro" id="IPR017938">
    <property type="entry name" value="Riboflavin_synthase-like_b-brl"/>
</dbReference>
<dbReference type="InterPro" id="IPR023366">
    <property type="entry name" value="ATP_synth_asu-like_sf"/>
</dbReference>
<keyword evidence="7 12" id="KW-0808">Transferase</keyword>
<dbReference type="EMBL" id="CP063845">
    <property type="protein sequence ID" value="UFP95028.1"/>
    <property type="molecule type" value="Genomic_DNA"/>
</dbReference>
<evidence type="ECO:0000256" key="1">
    <source>
        <dbReference type="ARBA" id="ARBA00000968"/>
    </source>
</evidence>
<evidence type="ECO:0000256" key="7">
    <source>
        <dbReference type="ARBA" id="ARBA00022679"/>
    </source>
</evidence>
<evidence type="ECO:0000313" key="13">
    <source>
        <dbReference type="Proteomes" id="UP001054846"/>
    </source>
</evidence>
<accession>A0ABY3PN76</accession>
<evidence type="ECO:0000256" key="3">
    <source>
        <dbReference type="ARBA" id="ARBA00004887"/>
    </source>
</evidence>
<dbReference type="NCBIfam" id="NF006767">
    <property type="entry name" value="PRK09289.1"/>
    <property type="match status" value="1"/>
</dbReference>
<dbReference type="CDD" id="cd00402">
    <property type="entry name" value="Riboflavin_synthase_like"/>
    <property type="match status" value="1"/>
</dbReference>
<evidence type="ECO:0000313" key="12">
    <source>
        <dbReference type="EMBL" id="UFP95028.1"/>
    </source>
</evidence>
<evidence type="ECO:0000256" key="4">
    <source>
        <dbReference type="ARBA" id="ARBA00012827"/>
    </source>
</evidence>
<protein>
    <recommendedName>
        <fullName evidence="5 9">Riboflavin synthase</fullName>
        <ecNumber evidence="4 9">2.5.1.9</ecNumber>
    </recommendedName>
</protein>
<name>A0ABY3PN76_9CYAN</name>
<dbReference type="InterPro" id="IPR001783">
    <property type="entry name" value="Lumazine-bd"/>
</dbReference>
<dbReference type="Gene3D" id="2.40.30.20">
    <property type="match status" value="2"/>
</dbReference>
<evidence type="ECO:0000256" key="6">
    <source>
        <dbReference type="ARBA" id="ARBA00022619"/>
    </source>
</evidence>
<keyword evidence="8" id="KW-0677">Repeat</keyword>
<keyword evidence="6" id="KW-0686">Riboflavin biosynthesis</keyword>
<evidence type="ECO:0000256" key="9">
    <source>
        <dbReference type="NCBIfam" id="TIGR00187"/>
    </source>
</evidence>
<evidence type="ECO:0000256" key="10">
    <source>
        <dbReference type="PROSITE-ProRule" id="PRU00524"/>
    </source>
</evidence>
<organism evidence="12 13">
    <name type="scientific">Gloeobacter morelensis MG652769</name>
    <dbReference type="NCBI Taxonomy" id="2781736"/>
    <lineage>
        <taxon>Bacteria</taxon>
        <taxon>Bacillati</taxon>
        <taxon>Cyanobacteriota</taxon>
        <taxon>Cyanophyceae</taxon>
        <taxon>Gloeobacterales</taxon>
        <taxon>Gloeobacteraceae</taxon>
        <taxon>Gloeobacter</taxon>
        <taxon>Gloeobacter morelensis</taxon>
    </lineage>
</organism>
<feature type="domain" description="Lumazine-binding" evidence="11">
    <location>
        <begin position="93"/>
        <end position="191"/>
    </location>
</feature>
<dbReference type="PIRSF" id="PIRSF000498">
    <property type="entry name" value="Riboflavin_syn_A"/>
    <property type="match status" value="1"/>
</dbReference>
<dbReference type="NCBIfam" id="TIGR00187">
    <property type="entry name" value="ribE"/>
    <property type="match status" value="1"/>
</dbReference>
<comment type="function">
    <text evidence="2">Catalyzes the dismutation of two molecules of 6,7-dimethyl-8-ribityllumazine, resulting in the formation of riboflavin and 5-amino-6-(D-ribitylamino)uracil.</text>
</comment>
<feature type="domain" description="Lumazine-binding" evidence="11">
    <location>
        <begin position="1"/>
        <end position="92"/>
    </location>
</feature>
<keyword evidence="13" id="KW-1185">Reference proteome</keyword>
<gene>
    <name evidence="12" type="ORF">ISF26_01905</name>
</gene>
<evidence type="ECO:0000256" key="8">
    <source>
        <dbReference type="ARBA" id="ARBA00022737"/>
    </source>
</evidence>
<proteinExistence type="predicted"/>
<dbReference type="RefSeq" id="WP_230842141.1">
    <property type="nucleotide sequence ID" value="NZ_CP063845.1"/>
</dbReference>
<evidence type="ECO:0000259" key="11">
    <source>
        <dbReference type="PROSITE" id="PS51177"/>
    </source>
</evidence>
<dbReference type="PANTHER" id="PTHR21098">
    <property type="entry name" value="RIBOFLAVIN SYNTHASE ALPHA CHAIN"/>
    <property type="match status" value="1"/>
</dbReference>
<comment type="catalytic activity">
    <reaction evidence="1">
        <text>2 6,7-dimethyl-8-(1-D-ribityl)lumazine + H(+) = 5-amino-6-(D-ribitylamino)uracil + riboflavin</text>
        <dbReference type="Rhea" id="RHEA:20772"/>
        <dbReference type="ChEBI" id="CHEBI:15378"/>
        <dbReference type="ChEBI" id="CHEBI:15934"/>
        <dbReference type="ChEBI" id="CHEBI:57986"/>
        <dbReference type="ChEBI" id="CHEBI:58201"/>
        <dbReference type="EC" id="2.5.1.9"/>
    </reaction>
</comment>
<dbReference type="GO" id="GO:0004746">
    <property type="term" value="F:riboflavin synthase activity"/>
    <property type="evidence" value="ECO:0007669"/>
    <property type="project" value="UniProtKB-EC"/>
</dbReference>
<sequence length="213" mass="22320">MFTGIVEETGTLLALGSAEITVRAAKVLKDVALGDSICVDGICLTVVRFERDSFTAGLSQETLDRTTLIARKPGDALNLESALRAGGKLGGHIVTGHIDGVGRCVAVHPAGFSWEIDFEAPPAVARYIVEKGSIAIDGISLTVATCNTAGDWFRVAIIPHSFAETTLGAIKPGDPVNLEADLIGKYVEKLLGGRAHRGEAALTPAFLAEHGFI</sequence>
<evidence type="ECO:0000256" key="5">
    <source>
        <dbReference type="ARBA" id="ARBA00013950"/>
    </source>
</evidence>
<dbReference type="EC" id="2.5.1.9" evidence="4 9"/>
<feature type="repeat" description="Lumazine-binding" evidence="10">
    <location>
        <begin position="93"/>
        <end position="191"/>
    </location>
</feature>
<dbReference type="InterPro" id="IPR026017">
    <property type="entry name" value="Lumazine-bd_dom"/>
</dbReference>
<reference evidence="12 13" key="1">
    <citation type="journal article" date="2021" name="Genome Biol. Evol.">
        <title>Complete Genome Sequencing of a Novel Gloeobacter Species from a Waterfall Cave in Mexico.</title>
        <authorList>
            <person name="Saw J.H."/>
            <person name="Cardona T."/>
            <person name="Montejano G."/>
        </authorList>
    </citation>
    <scope>NUCLEOTIDE SEQUENCE [LARGE SCALE GENOMIC DNA]</scope>
    <source>
        <strain evidence="12">MG652769</strain>
    </source>
</reference>
<dbReference type="Pfam" id="PF00677">
    <property type="entry name" value="Lum_binding"/>
    <property type="match status" value="2"/>
</dbReference>
<comment type="pathway">
    <text evidence="3">Cofactor biosynthesis; riboflavin biosynthesis; riboflavin from 2-hydroxy-3-oxobutyl phosphate and 5-amino-6-(D-ribitylamino)uracil: step 2/2.</text>
</comment>
<dbReference type="PANTHER" id="PTHR21098:SF12">
    <property type="entry name" value="RIBOFLAVIN SYNTHASE"/>
    <property type="match status" value="1"/>
</dbReference>
<dbReference type="Proteomes" id="UP001054846">
    <property type="component" value="Chromosome"/>
</dbReference>
<evidence type="ECO:0000256" key="2">
    <source>
        <dbReference type="ARBA" id="ARBA00002803"/>
    </source>
</evidence>
<dbReference type="SUPFAM" id="SSF63380">
    <property type="entry name" value="Riboflavin synthase domain-like"/>
    <property type="match status" value="2"/>
</dbReference>